<dbReference type="Pfam" id="PF04564">
    <property type="entry name" value="U-box"/>
    <property type="match status" value="1"/>
</dbReference>
<dbReference type="CDD" id="cd16664">
    <property type="entry name" value="RING-Ubox_PUB"/>
    <property type="match status" value="1"/>
</dbReference>
<dbReference type="PROSITE" id="PS51698">
    <property type="entry name" value="U_BOX"/>
    <property type="match status" value="1"/>
</dbReference>
<dbReference type="GO" id="GO:0016567">
    <property type="term" value="P:protein ubiquitination"/>
    <property type="evidence" value="ECO:0007669"/>
    <property type="project" value="UniProtKB-UniPathway"/>
</dbReference>
<dbReference type="EC" id="2.3.2.27" evidence="3"/>
<dbReference type="InterPro" id="IPR016024">
    <property type="entry name" value="ARM-type_fold"/>
</dbReference>
<evidence type="ECO:0000313" key="7">
    <source>
        <dbReference type="EMBL" id="KAF4350131.1"/>
    </source>
</evidence>
<organism evidence="7 8">
    <name type="scientific">Cannabis sativa</name>
    <name type="common">Hemp</name>
    <name type="synonym">Marijuana</name>
    <dbReference type="NCBI Taxonomy" id="3483"/>
    <lineage>
        <taxon>Eukaryota</taxon>
        <taxon>Viridiplantae</taxon>
        <taxon>Streptophyta</taxon>
        <taxon>Embryophyta</taxon>
        <taxon>Tracheophyta</taxon>
        <taxon>Spermatophyta</taxon>
        <taxon>Magnoliopsida</taxon>
        <taxon>eudicotyledons</taxon>
        <taxon>Gunneridae</taxon>
        <taxon>Pentapetalae</taxon>
        <taxon>rosids</taxon>
        <taxon>fabids</taxon>
        <taxon>Rosales</taxon>
        <taxon>Cannabaceae</taxon>
        <taxon>Cannabis</taxon>
    </lineage>
</organism>
<evidence type="ECO:0000256" key="2">
    <source>
        <dbReference type="ARBA" id="ARBA00004906"/>
    </source>
</evidence>
<dbReference type="Gene3D" id="1.20.930.20">
    <property type="entry name" value="Adaptor protein Cbl, N-terminal domain"/>
    <property type="match status" value="1"/>
</dbReference>
<dbReference type="AlphaFoldDB" id="A0A7J6DVJ0"/>
<accession>A0A7J6DVJ0</accession>
<keyword evidence="5" id="KW-0833">Ubl conjugation pathway</keyword>
<dbReference type="InterPro" id="IPR003613">
    <property type="entry name" value="Ubox_domain"/>
</dbReference>
<evidence type="ECO:0000256" key="1">
    <source>
        <dbReference type="ARBA" id="ARBA00000900"/>
    </source>
</evidence>
<dbReference type="EMBL" id="JAATIP010000374">
    <property type="protein sequence ID" value="KAF4350131.1"/>
    <property type="molecule type" value="Genomic_DNA"/>
</dbReference>
<comment type="catalytic activity">
    <reaction evidence="1">
        <text>S-ubiquitinyl-[E2 ubiquitin-conjugating enzyme]-L-cysteine + [acceptor protein]-L-lysine = [E2 ubiquitin-conjugating enzyme]-L-cysteine + N(6)-ubiquitinyl-[acceptor protein]-L-lysine.</text>
        <dbReference type="EC" id="2.3.2.27"/>
    </reaction>
</comment>
<keyword evidence="4" id="KW-0808">Transferase</keyword>
<dbReference type="UniPathway" id="UPA00143"/>
<reference evidence="7 8" key="1">
    <citation type="journal article" date="2020" name="bioRxiv">
        <title>Sequence and annotation of 42 cannabis genomes reveals extensive copy number variation in cannabinoid synthesis and pathogen resistance genes.</title>
        <authorList>
            <person name="Mckernan K.J."/>
            <person name="Helbert Y."/>
            <person name="Kane L.T."/>
            <person name="Ebling H."/>
            <person name="Zhang L."/>
            <person name="Liu B."/>
            <person name="Eaton Z."/>
            <person name="Mclaughlin S."/>
            <person name="Kingan S."/>
            <person name="Baybayan P."/>
            <person name="Concepcion G."/>
            <person name="Jordan M."/>
            <person name="Riva A."/>
            <person name="Barbazuk W."/>
            <person name="Harkins T."/>
        </authorList>
    </citation>
    <scope>NUCLEOTIDE SEQUENCE [LARGE SCALE GENOMIC DNA]</scope>
    <source>
        <strain evidence="8">cv. Jamaican Lion 4</strain>
        <tissue evidence="7">Leaf</tissue>
    </source>
</reference>
<evidence type="ECO:0000256" key="3">
    <source>
        <dbReference type="ARBA" id="ARBA00012483"/>
    </source>
</evidence>
<name>A0A7J6DVJ0_CANSA</name>
<dbReference type="SUPFAM" id="SSF57850">
    <property type="entry name" value="RING/U-box"/>
    <property type="match status" value="1"/>
</dbReference>
<dbReference type="SUPFAM" id="SSF48371">
    <property type="entry name" value="ARM repeat"/>
    <property type="match status" value="1"/>
</dbReference>
<dbReference type="InterPro" id="IPR013083">
    <property type="entry name" value="Znf_RING/FYVE/PHD"/>
</dbReference>
<evidence type="ECO:0000313" key="8">
    <source>
        <dbReference type="Proteomes" id="UP000525078"/>
    </source>
</evidence>
<feature type="domain" description="U-box" evidence="6">
    <location>
        <begin position="344"/>
        <end position="418"/>
    </location>
</feature>
<dbReference type="PANTHER" id="PTHR23315">
    <property type="entry name" value="U BOX DOMAIN-CONTAINING"/>
    <property type="match status" value="1"/>
</dbReference>
<protein>
    <recommendedName>
        <fullName evidence="3">RING-type E3 ubiquitin transferase</fullName>
        <ecNumber evidence="3">2.3.2.27</ecNumber>
    </recommendedName>
</protein>
<dbReference type="InterPro" id="IPR036537">
    <property type="entry name" value="Adaptor_Cbl_N_dom_sf"/>
</dbReference>
<dbReference type="InterPro" id="IPR045210">
    <property type="entry name" value="RING-Ubox_PUB"/>
</dbReference>
<dbReference type="GO" id="GO:0061630">
    <property type="term" value="F:ubiquitin protein ligase activity"/>
    <property type="evidence" value="ECO:0007669"/>
    <property type="project" value="UniProtKB-EC"/>
</dbReference>
<dbReference type="Gene3D" id="3.30.40.10">
    <property type="entry name" value="Zinc/RING finger domain, C3HC4 (zinc finger)"/>
    <property type="match status" value="1"/>
</dbReference>
<evidence type="ECO:0000259" key="6">
    <source>
        <dbReference type="PROSITE" id="PS51698"/>
    </source>
</evidence>
<evidence type="ECO:0000256" key="5">
    <source>
        <dbReference type="ARBA" id="ARBA00022786"/>
    </source>
</evidence>
<evidence type="ECO:0000256" key="4">
    <source>
        <dbReference type="ARBA" id="ARBA00022679"/>
    </source>
</evidence>
<gene>
    <name evidence="7" type="ORF">F8388_001309</name>
</gene>
<dbReference type="PANTHER" id="PTHR23315:SF239">
    <property type="entry name" value="RING-TYPE E3 UBIQUITIN TRANSFERASE"/>
    <property type="match status" value="1"/>
</dbReference>
<dbReference type="Gene3D" id="1.25.10.10">
    <property type="entry name" value="Leucine-rich Repeat Variant"/>
    <property type="match status" value="1"/>
</dbReference>
<comment type="pathway">
    <text evidence="2">Protein modification; protein ubiquitination.</text>
</comment>
<dbReference type="Proteomes" id="UP000525078">
    <property type="component" value="Unassembled WGS sequence"/>
</dbReference>
<sequence length="834" mass="93996">MFEYKIISFTVQSTTRKLHVHWFGDCLFITIQNFRDIPLGKLLKVHIKSTIYTDEMERSSGVQDFPYYFQVKNSSFREEKYINFSGFGGEIPLSQQDQRRSNNIATQIARSYKLDFDMDGPVHRLICVELLKFLDRISQIFSAIESSRPRGSSAIPALCSLQDSMDKAKSIIQHCSESSKLYLAITGETILSRCEKIRKTLDSCLSQIQNMVPLLLAAKVSGIIHDLRNANFLFDSADKEAGNAILALMQQDVAAATGKELEAFKLAALQLKITSPLAVLIEKRSIKRLIDKVGDSSKTRKKILHYLLNLLRKHGNVILQCQSNSTTSAEELLDYDDQCVSSPEPPQEFKCPISGRLMYDPVIIASGKTFERIWIERWFDECNHTCPITNTKLDHMLVTPNCAMKALITKWCSIYEILIPNPCLQPFPASISRLKISGYSSIVSFGSSMGHLKLQISNVSIHSSSNSCGSDLSGSAGNYDFKNGVIQMNSESQNSHSSDCSHGNVLGLIFKFAEISWESQCKVVEDVKEKLYSSDQGYLWTTSDDYVHKNEMPPFQLGDSIYVLTSYLDSEITGEVLAIIEILSHEQSYHSMMLVSGVLPSMLKVLQTHTREFHILAMKILSNLSTDRDIGYHMVYLDYIPKLVLFLDDRLLSVYVIEIIKKLCSIEEARVGVADNIAAIGKLLEQGVKEQEHVLNILQSLCHDGPQYCQLVMSEEIVECLVHLSVNGNSKVKSIALELLKYFGQTTCCSASVLSTPHTLNTSSSPCVSKRQRPSSRMAKKVKELLHVTDRFPTLLLHHCSDNILDRDHANQPTIDYWNMPNLFLCMHFKERVL</sequence>
<dbReference type="SMART" id="SM00504">
    <property type="entry name" value="Ubox"/>
    <property type="match status" value="1"/>
</dbReference>
<proteinExistence type="predicted"/>
<dbReference type="GO" id="GO:0007166">
    <property type="term" value="P:cell surface receptor signaling pathway"/>
    <property type="evidence" value="ECO:0007669"/>
    <property type="project" value="InterPro"/>
</dbReference>
<comment type="caution">
    <text evidence="7">The sequence shown here is derived from an EMBL/GenBank/DDBJ whole genome shotgun (WGS) entry which is preliminary data.</text>
</comment>
<dbReference type="InterPro" id="IPR011989">
    <property type="entry name" value="ARM-like"/>
</dbReference>